<dbReference type="AlphaFoldDB" id="A0AA38I2K8"/>
<keyword evidence="2" id="KW-1185">Reference proteome</keyword>
<proteinExistence type="predicted"/>
<protein>
    <submittedName>
        <fullName evidence="1">Uncharacterized protein</fullName>
    </submittedName>
</protein>
<sequence length="96" mass="10692">MQSESPPKKNAQCGPNEPKYGRLVSIMAPQGSGYAVSWKMGCEMSTRIRWYYPSAGQWVQGHVALQVAYYWPVAKVPHVTPMRSLCTLMKTPCLSG</sequence>
<dbReference type="Proteomes" id="UP001168821">
    <property type="component" value="Unassembled WGS sequence"/>
</dbReference>
<reference evidence="1" key="1">
    <citation type="journal article" date="2023" name="G3 (Bethesda)">
        <title>Whole genome assemblies of Zophobas morio and Tenebrio molitor.</title>
        <authorList>
            <person name="Kaur S."/>
            <person name="Stinson S.A."/>
            <person name="diCenzo G.C."/>
        </authorList>
    </citation>
    <scope>NUCLEOTIDE SEQUENCE</scope>
    <source>
        <strain evidence="1">QUZm001</strain>
    </source>
</reference>
<name>A0AA38I2K8_9CUCU</name>
<comment type="caution">
    <text evidence="1">The sequence shown here is derived from an EMBL/GenBank/DDBJ whole genome shotgun (WGS) entry which is preliminary data.</text>
</comment>
<evidence type="ECO:0000313" key="2">
    <source>
        <dbReference type="Proteomes" id="UP001168821"/>
    </source>
</evidence>
<organism evidence="1 2">
    <name type="scientific">Zophobas morio</name>
    <dbReference type="NCBI Taxonomy" id="2755281"/>
    <lineage>
        <taxon>Eukaryota</taxon>
        <taxon>Metazoa</taxon>
        <taxon>Ecdysozoa</taxon>
        <taxon>Arthropoda</taxon>
        <taxon>Hexapoda</taxon>
        <taxon>Insecta</taxon>
        <taxon>Pterygota</taxon>
        <taxon>Neoptera</taxon>
        <taxon>Endopterygota</taxon>
        <taxon>Coleoptera</taxon>
        <taxon>Polyphaga</taxon>
        <taxon>Cucujiformia</taxon>
        <taxon>Tenebrionidae</taxon>
        <taxon>Zophobas</taxon>
    </lineage>
</organism>
<dbReference type="EMBL" id="JALNTZ010000006">
    <property type="protein sequence ID" value="KAJ3648181.1"/>
    <property type="molecule type" value="Genomic_DNA"/>
</dbReference>
<evidence type="ECO:0000313" key="1">
    <source>
        <dbReference type="EMBL" id="KAJ3648181.1"/>
    </source>
</evidence>
<accession>A0AA38I2K8</accession>
<gene>
    <name evidence="1" type="ORF">Zmor_020002</name>
</gene>